<dbReference type="CDD" id="cd01392">
    <property type="entry name" value="HTH_LacI"/>
    <property type="match status" value="1"/>
</dbReference>
<dbReference type="PANTHER" id="PTHR30146:SF148">
    <property type="entry name" value="HTH-TYPE TRANSCRIPTIONAL REPRESSOR PURR-RELATED"/>
    <property type="match status" value="1"/>
</dbReference>
<dbReference type="SUPFAM" id="SSF47413">
    <property type="entry name" value="lambda repressor-like DNA-binding domains"/>
    <property type="match status" value="1"/>
</dbReference>
<keyword evidence="2" id="KW-0805">Transcription regulation</keyword>
<dbReference type="InterPro" id="IPR000843">
    <property type="entry name" value="HTH_LacI"/>
</dbReference>
<evidence type="ECO:0000313" key="7">
    <source>
        <dbReference type="Proteomes" id="UP000183918"/>
    </source>
</evidence>
<dbReference type="EMBL" id="FNPG01000022">
    <property type="protein sequence ID" value="SDY56014.1"/>
    <property type="molecule type" value="Genomic_DNA"/>
</dbReference>
<dbReference type="InterPro" id="IPR010982">
    <property type="entry name" value="Lambda_DNA-bd_dom_sf"/>
</dbReference>
<sequence length="360" mass="40708">MTNRITIQDIADELGLSRNTVSKAINNTGVLSETTRKKVLEKAIAMGYKQFSYMDLSLLNNKPKKKETGEVALLTASFLSNSHFASPMLDKFQAELALVGYSLSIHNVTSADLKSLKLPASLNKKNIVGIVCIELFDEAYCRMLTEQDIPTLMIDAPAQNYGQSLNSDILLMENYSGILSFIHEMKRRNYSSIGFIGDINHCLSFSERFIAFRNGMYFNSLPINENYCITGNVDTHDINTSIQGPDDNVVSYQDYLYYKFKELKSFPDVFICANDFIAIDVLQVLKRLNKKCPEDVMLLGFDDSTESRIISPTLSSVHIHSQAIGFSAMELLISRITEPDMNYRKMYVESTLVYRESTRD</sequence>
<organism evidence="6 7">
    <name type="scientific">Lachnobacterium bovis DSM 14045</name>
    <dbReference type="NCBI Taxonomy" id="1122142"/>
    <lineage>
        <taxon>Bacteria</taxon>
        <taxon>Bacillati</taxon>
        <taxon>Bacillota</taxon>
        <taxon>Clostridia</taxon>
        <taxon>Lachnospirales</taxon>
        <taxon>Lachnospiraceae</taxon>
        <taxon>Lachnobacterium</taxon>
    </lineage>
</organism>
<dbReference type="PANTHER" id="PTHR30146">
    <property type="entry name" value="LACI-RELATED TRANSCRIPTIONAL REPRESSOR"/>
    <property type="match status" value="1"/>
</dbReference>
<evidence type="ECO:0000256" key="4">
    <source>
        <dbReference type="ARBA" id="ARBA00023163"/>
    </source>
</evidence>
<keyword evidence="3" id="KW-0238">DNA-binding</keyword>
<protein>
    <submittedName>
        <fullName evidence="6">LacI family transcriptional regulator</fullName>
    </submittedName>
</protein>
<dbReference type="Pfam" id="PF00356">
    <property type="entry name" value="LacI"/>
    <property type="match status" value="1"/>
</dbReference>
<reference evidence="6 7" key="1">
    <citation type="submission" date="2016-10" db="EMBL/GenBank/DDBJ databases">
        <authorList>
            <person name="de Groot N.N."/>
        </authorList>
    </citation>
    <scope>NUCLEOTIDE SEQUENCE [LARGE SCALE GENOMIC DNA]</scope>
    <source>
        <strain evidence="6 7">DSM 14045</strain>
    </source>
</reference>
<dbReference type="InterPro" id="IPR046335">
    <property type="entry name" value="LacI/GalR-like_sensor"/>
</dbReference>
<dbReference type="Pfam" id="PF13377">
    <property type="entry name" value="Peripla_BP_3"/>
    <property type="match status" value="1"/>
</dbReference>
<evidence type="ECO:0000259" key="5">
    <source>
        <dbReference type="PROSITE" id="PS50932"/>
    </source>
</evidence>
<dbReference type="Gene3D" id="3.40.50.2300">
    <property type="match status" value="2"/>
</dbReference>
<gene>
    <name evidence="6" type="ORF">SAMN02910414_01830</name>
</gene>
<keyword evidence="1" id="KW-0678">Repressor</keyword>
<feature type="domain" description="HTH lacI-type" evidence="5">
    <location>
        <begin position="5"/>
        <end position="49"/>
    </location>
</feature>
<dbReference type="SMART" id="SM00354">
    <property type="entry name" value="HTH_LACI"/>
    <property type="match status" value="1"/>
</dbReference>
<dbReference type="Proteomes" id="UP000183918">
    <property type="component" value="Unassembled WGS sequence"/>
</dbReference>
<accession>A0A1H3KWI8</accession>
<dbReference type="Gene3D" id="1.10.260.40">
    <property type="entry name" value="lambda repressor-like DNA-binding domains"/>
    <property type="match status" value="1"/>
</dbReference>
<dbReference type="AlphaFoldDB" id="A0A1H3KWI8"/>
<keyword evidence="4" id="KW-0804">Transcription</keyword>
<dbReference type="InterPro" id="IPR028082">
    <property type="entry name" value="Peripla_BP_I"/>
</dbReference>
<evidence type="ECO:0000256" key="1">
    <source>
        <dbReference type="ARBA" id="ARBA00022491"/>
    </source>
</evidence>
<dbReference type="PROSITE" id="PS50932">
    <property type="entry name" value="HTH_LACI_2"/>
    <property type="match status" value="1"/>
</dbReference>
<dbReference type="STRING" id="1122142.SAMN02910414_01830"/>
<name>A0A1H3KWI8_9FIRM</name>
<keyword evidence="7" id="KW-1185">Reference proteome</keyword>
<dbReference type="RefSeq" id="WP_074718278.1">
    <property type="nucleotide sequence ID" value="NZ_FNPG01000022.1"/>
</dbReference>
<dbReference type="SUPFAM" id="SSF53822">
    <property type="entry name" value="Periplasmic binding protein-like I"/>
    <property type="match status" value="1"/>
</dbReference>
<dbReference type="OrthoDB" id="2026446at2"/>
<dbReference type="GO" id="GO:0003700">
    <property type="term" value="F:DNA-binding transcription factor activity"/>
    <property type="evidence" value="ECO:0007669"/>
    <property type="project" value="TreeGrafter"/>
</dbReference>
<dbReference type="GO" id="GO:0000976">
    <property type="term" value="F:transcription cis-regulatory region binding"/>
    <property type="evidence" value="ECO:0007669"/>
    <property type="project" value="TreeGrafter"/>
</dbReference>
<evidence type="ECO:0000313" key="6">
    <source>
        <dbReference type="EMBL" id="SDY56014.1"/>
    </source>
</evidence>
<evidence type="ECO:0000256" key="3">
    <source>
        <dbReference type="ARBA" id="ARBA00023125"/>
    </source>
</evidence>
<proteinExistence type="predicted"/>
<evidence type="ECO:0000256" key="2">
    <source>
        <dbReference type="ARBA" id="ARBA00023015"/>
    </source>
</evidence>